<comment type="caution">
    <text evidence="6">The sequence shown here is derived from an EMBL/GenBank/DDBJ whole genome shotgun (WGS) entry which is preliminary data.</text>
</comment>
<dbReference type="InterPro" id="IPR020578">
    <property type="entry name" value="Aminotrans_V_PyrdxlP_BS"/>
</dbReference>
<keyword evidence="6" id="KW-0032">Aminotransferase</keyword>
<dbReference type="GO" id="GO:0008483">
    <property type="term" value="F:transaminase activity"/>
    <property type="evidence" value="ECO:0007669"/>
    <property type="project" value="UniProtKB-KW"/>
</dbReference>
<evidence type="ECO:0000313" key="7">
    <source>
        <dbReference type="Proteomes" id="UP000251891"/>
    </source>
</evidence>
<gene>
    <name evidence="6" type="ORF">DPM19_14215</name>
</gene>
<proteinExistence type="inferred from homology"/>
<evidence type="ECO:0000256" key="1">
    <source>
        <dbReference type="ARBA" id="ARBA00001933"/>
    </source>
</evidence>
<comment type="similarity">
    <text evidence="3">Belongs to the class-V pyridoxal-phosphate-dependent aminotransferase family.</text>
</comment>
<evidence type="ECO:0000313" key="6">
    <source>
        <dbReference type="EMBL" id="RAY14864.1"/>
    </source>
</evidence>
<dbReference type="SUPFAM" id="SSF53383">
    <property type="entry name" value="PLP-dependent transferases"/>
    <property type="match status" value="1"/>
</dbReference>
<dbReference type="Proteomes" id="UP000251891">
    <property type="component" value="Unassembled WGS sequence"/>
</dbReference>
<keyword evidence="6" id="KW-0808">Transferase</keyword>
<dbReference type="InterPro" id="IPR015422">
    <property type="entry name" value="PyrdxlP-dep_Trfase_small"/>
</dbReference>
<dbReference type="InterPro" id="IPR015424">
    <property type="entry name" value="PyrdxlP-dep_Trfase"/>
</dbReference>
<comment type="cofactor">
    <cofactor evidence="1 4">
        <name>pyridoxal 5'-phosphate</name>
        <dbReference type="ChEBI" id="CHEBI:597326"/>
    </cofactor>
</comment>
<evidence type="ECO:0000256" key="4">
    <source>
        <dbReference type="RuleBase" id="RU004504"/>
    </source>
</evidence>
<sequence>MTLDIDRLRAETPGCRDGLVHFDNAGSSLQPRPVVDAVVEHLALEARAGGYVAADTAMDRLAASYGSLARLIGAHPDEIAYVENATRAWDLAFHAIPFEPGDRILTTTSEYASNALGFIAAARRRGARVEVVPDDEHGQISLAELAAALDRGGVRLVAINHVPTHDGLINPAAEVGRLARAAGARYLLDACQSVGQLAVDVTEIGCDLLSATGRKFLRGPRGTGFLYVRRDVLGELEPPFVDLRAADWTGPDSYELRPDARRFETWERHVAGQLGQAAAAEYALAVGLGAIEERTLKLGARLRAALGELPGVTVHDRGLRRSGIVTCTVAGVTAGEVVRRLAERRINVRTSEQTYRYDAGARPPHRVRASPHYFNTEDEVDLVAEAIAGLKPE</sequence>
<evidence type="ECO:0000259" key="5">
    <source>
        <dbReference type="Pfam" id="PF00266"/>
    </source>
</evidence>
<dbReference type="PANTHER" id="PTHR43586">
    <property type="entry name" value="CYSTEINE DESULFURASE"/>
    <property type="match status" value="1"/>
</dbReference>
<keyword evidence="2" id="KW-0663">Pyridoxal phosphate</keyword>
<dbReference type="InterPro" id="IPR015421">
    <property type="entry name" value="PyrdxlP-dep_Trfase_major"/>
</dbReference>
<name>A0A365H6W0_9ACTN</name>
<evidence type="ECO:0000256" key="2">
    <source>
        <dbReference type="ARBA" id="ARBA00022898"/>
    </source>
</evidence>
<dbReference type="RefSeq" id="WP_111867304.1">
    <property type="nucleotide sequence ID" value="NZ_QLYX01000005.1"/>
</dbReference>
<dbReference type="OrthoDB" id="9808002at2"/>
<reference evidence="6 7" key="1">
    <citation type="submission" date="2018-06" db="EMBL/GenBank/DDBJ databases">
        <title>Actinomadura craniellae sp. nov. isolated from marine sponge Craniella sp.</title>
        <authorList>
            <person name="Li L."/>
            <person name="Xu Q.H."/>
            <person name="Lin H.W."/>
            <person name="Lu Y.H."/>
        </authorList>
    </citation>
    <scope>NUCLEOTIDE SEQUENCE [LARGE SCALE GENOMIC DNA]</scope>
    <source>
        <strain evidence="6 7">LHW63021</strain>
    </source>
</reference>
<feature type="domain" description="Aminotransferase class V" evidence="5">
    <location>
        <begin position="21"/>
        <end position="382"/>
    </location>
</feature>
<dbReference type="AlphaFoldDB" id="A0A365H6W0"/>
<evidence type="ECO:0000256" key="3">
    <source>
        <dbReference type="RuleBase" id="RU004075"/>
    </source>
</evidence>
<keyword evidence="7" id="KW-1185">Reference proteome</keyword>
<accession>A0A365H6W0</accession>
<dbReference type="InterPro" id="IPR000192">
    <property type="entry name" value="Aminotrans_V_dom"/>
</dbReference>
<dbReference type="EMBL" id="QLYX01000005">
    <property type="protein sequence ID" value="RAY14864.1"/>
    <property type="molecule type" value="Genomic_DNA"/>
</dbReference>
<dbReference type="PANTHER" id="PTHR43586:SF24">
    <property type="entry name" value="BLR4730 PROTEIN"/>
    <property type="match status" value="1"/>
</dbReference>
<dbReference type="Pfam" id="PF00266">
    <property type="entry name" value="Aminotran_5"/>
    <property type="match status" value="1"/>
</dbReference>
<dbReference type="Gene3D" id="3.90.1150.10">
    <property type="entry name" value="Aspartate Aminotransferase, domain 1"/>
    <property type="match status" value="1"/>
</dbReference>
<protein>
    <submittedName>
        <fullName evidence="6">Aminotransferase</fullName>
    </submittedName>
</protein>
<dbReference type="PROSITE" id="PS00595">
    <property type="entry name" value="AA_TRANSFER_CLASS_5"/>
    <property type="match status" value="1"/>
</dbReference>
<organism evidence="6 7">
    <name type="scientific">Actinomadura craniellae</name>
    <dbReference type="NCBI Taxonomy" id="2231787"/>
    <lineage>
        <taxon>Bacteria</taxon>
        <taxon>Bacillati</taxon>
        <taxon>Actinomycetota</taxon>
        <taxon>Actinomycetes</taxon>
        <taxon>Streptosporangiales</taxon>
        <taxon>Thermomonosporaceae</taxon>
        <taxon>Actinomadura</taxon>
    </lineage>
</organism>
<dbReference type="Gene3D" id="3.40.640.10">
    <property type="entry name" value="Type I PLP-dependent aspartate aminotransferase-like (Major domain)"/>
    <property type="match status" value="1"/>
</dbReference>